<dbReference type="InterPro" id="IPR029001">
    <property type="entry name" value="ITPase-like_fam"/>
</dbReference>
<comment type="function">
    <text evidence="10">Pyrophosphatase that catalyzes the hydrolysis of nucleoside triphosphates to their monophosphate derivatives, with a high preference for the non-canonical purine nucleotides XTP (xanthosine triphosphate), dITP (deoxyinosine triphosphate) and ITP. Seems to function as a house-cleaning enzyme that removes non-canonical purine nucleotides from the nucleotide pool, thus preventing their incorporation into DNA/RNA and avoiding chromosomal lesions.</text>
</comment>
<dbReference type="EC" id="3.6.1.66" evidence="10"/>
<dbReference type="PANTHER" id="PTHR11067:SF9">
    <property type="entry name" value="INOSINE TRIPHOSPHATE PYROPHOSPHATASE"/>
    <property type="match status" value="1"/>
</dbReference>
<evidence type="ECO:0000256" key="1">
    <source>
        <dbReference type="ARBA" id="ARBA00008023"/>
    </source>
</evidence>
<dbReference type="EMBL" id="CP008743">
    <property type="protein sequence ID" value="ARN84888.1"/>
    <property type="molecule type" value="Genomic_DNA"/>
</dbReference>
<feature type="binding site" evidence="10">
    <location>
        <begin position="185"/>
        <end position="186"/>
    </location>
    <ligand>
        <name>substrate</name>
    </ligand>
</feature>
<feature type="binding site" evidence="10">
    <location>
        <begin position="15"/>
        <end position="20"/>
    </location>
    <ligand>
        <name>substrate</name>
    </ligand>
</feature>
<dbReference type="PANTHER" id="PTHR11067">
    <property type="entry name" value="INOSINE TRIPHOSPHATE PYROPHOSPHATASE/HAM1 PROTEIN"/>
    <property type="match status" value="1"/>
</dbReference>
<comment type="caution">
    <text evidence="10">Lacks conserved residue(s) required for the propagation of feature annotation.</text>
</comment>
<dbReference type="GO" id="GO:0009146">
    <property type="term" value="P:purine nucleoside triphosphate catabolic process"/>
    <property type="evidence" value="ECO:0007669"/>
    <property type="project" value="UniProtKB-UniRule"/>
</dbReference>
<comment type="catalytic activity">
    <reaction evidence="10">
        <text>ITP + H2O = IMP + diphosphate + H(+)</text>
        <dbReference type="Rhea" id="RHEA:29399"/>
        <dbReference type="ChEBI" id="CHEBI:15377"/>
        <dbReference type="ChEBI" id="CHEBI:15378"/>
        <dbReference type="ChEBI" id="CHEBI:33019"/>
        <dbReference type="ChEBI" id="CHEBI:58053"/>
        <dbReference type="ChEBI" id="CHEBI:61402"/>
        <dbReference type="EC" id="3.6.1.66"/>
    </reaction>
</comment>
<dbReference type="Proteomes" id="UP000237351">
    <property type="component" value="Chromosome"/>
</dbReference>
<comment type="similarity">
    <text evidence="1 10 11">Belongs to the HAM1 NTPase family.</text>
</comment>
<dbReference type="HAMAP" id="MF_01405">
    <property type="entry name" value="Non_canon_purine_NTPase"/>
    <property type="match status" value="1"/>
</dbReference>
<name>A0A1W6N538_9PROT</name>
<dbReference type="InterPro" id="IPR020922">
    <property type="entry name" value="dITP/XTP_pyrophosphatase"/>
</dbReference>
<dbReference type="CDD" id="cd00515">
    <property type="entry name" value="HAM1"/>
    <property type="match status" value="1"/>
</dbReference>
<keyword evidence="4 10" id="KW-0547">Nucleotide-binding</keyword>
<dbReference type="AlphaFoldDB" id="A0A1W6N538"/>
<dbReference type="InterPro" id="IPR002637">
    <property type="entry name" value="RdgB/HAM1"/>
</dbReference>
<gene>
    <name evidence="12" type="ORF">GQ61_05855</name>
</gene>
<evidence type="ECO:0000256" key="6">
    <source>
        <dbReference type="ARBA" id="ARBA00022842"/>
    </source>
</evidence>
<comment type="catalytic activity">
    <reaction evidence="9 10">
        <text>XTP + H2O = XMP + diphosphate + H(+)</text>
        <dbReference type="Rhea" id="RHEA:28610"/>
        <dbReference type="ChEBI" id="CHEBI:15377"/>
        <dbReference type="ChEBI" id="CHEBI:15378"/>
        <dbReference type="ChEBI" id="CHEBI:33019"/>
        <dbReference type="ChEBI" id="CHEBI:57464"/>
        <dbReference type="ChEBI" id="CHEBI:61314"/>
        <dbReference type="EC" id="3.6.1.66"/>
    </reaction>
</comment>
<keyword evidence="13" id="KW-1185">Reference proteome</keyword>
<evidence type="ECO:0000256" key="4">
    <source>
        <dbReference type="ARBA" id="ARBA00022741"/>
    </source>
</evidence>
<keyword evidence="5 10" id="KW-0378">Hydrolase</keyword>
<dbReference type="GO" id="GO:0017111">
    <property type="term" value="F:ribonucleoside triphosphate phosphatase activity"/>
    <property type="evidence" value="ECO:0007669"/>
    <property type="project" value="InterPro"/>
</dbReference>
<reference evidence="12 13" key="1">
    <citation type="submission" date="2014-06" db="EMBL/GenBank/DDBJ databases">
        <title>The genome of the endonuclear symbiont Nucleicultrix amoebiphila.</title>
        <authorList>
            <person name="Schulz F."/>
            <person name="Horn M."/>
        </authorList>
    </citation>
    <scope>NUCLEOTIDE SEQUENCE [LARGE SCALE GENOMIC DNA]</scope>
    <source>
        <strain evidence="12 13">FS5</strain>
    </source>
</reference>
<evidence type="ECO:0000256" key="10">
    <source>
        <dbReference type="HAMAP-Rule" id="MF_01405"/>
    </source>
</evidence>
<feature type="binding site" evidence="10">
    <location>
        <position position="75"/>
    </location>
    <ligand>
        <name>Mg(2+)</name>
        <dbReference type="ChEBI" id="CHEBI:18420"/>
    </ligand>
</feature>
<keyword evidence="7 10" id="KW-0546">Nucleotide metabolism</keyword>
<evidence type="ECO:0000256" key="5">
    <source>
        <dbReference type="ARBA" id="ARBA00022801"/>
    </source>
</evidence>
<evidence type="ECO:0000256" key="11">
    <source>
        <dbReference type="RuleBase" id="RU003781"/>
    </source>
</evidence>
<evidence type="ECO:0000256" key="9">
    <source>
        <dbReference type="ARBA" id="ARBA00052017"/>
    </source>
</evidence>
<dbReference type="Pfam" id="PF01725">
    <property type="entry name" value="Ham1p_like"/>
    <property type="match status" value="1"/>
</dbReference>
<dbReference type="RefSeq" id="WP_198157289.1">
    <property type="nucleotide sequence ID" value="NZ_CP008743.1"/>
</dbReference>
<organism evidence="12 13">
    <name type="scientific">Candidatus Nucleicultrix amoebiphila FS5</name>
    <dbReference type="NCBI Taxonomy" id="1414854"/>
    <lineage>
        <taxon>Bacteria</taxon>
        <taxon>Pseudomonadati</taxon>
        <taxon>Pseudomonadota</taxon>
        <taxon>Alphaproteobacteria</taxon>
        <taxon>Holosporales</taxon>
        <taxon>Candidatus Nucleicultricaceae</taxon>
        <taxon>Candidatus Nucleicultrix</taxon>
    </lineage>
</organism>
<dbReference type="GO" id="GO:0000166">
    <property type="term" value="F:nucleotide binding"/>
    <property type="evidence" value="ECO:0007669"/>
    <property type="project" value="UniProtKB-KW"/>
</dbReference>
<dbReference type="STRING" id="1414854.GQ61_05855"/>
<proteinExistence type="inferred from homology"/>
<keyword evidence="6 10" id="KW-0460">Magnesium</keyword>
<comment type="catalytic activity">
    <reaction evidence="8 10">
        <text>dITP + H2O = dIMP + diphosphate + H(+)</text>
        <dbReference type="Rhea" id="RHEA:28342"/>
        <dbReference type="ChEBI" id="CHEBI:15377"/>
        <dbReference type="ChEBI" id="CHEBI:15378"/>
        <dbReference type="ChEBI" id="CHEBI:33019"/>
        <dbReference type="ChEBI" id="CHEBI:61194"/>
        <dbReference type="ChEBI" id="CHEBI:61382"/>
        <dbReference type="EC" id="3.6.1.66"/>
    </reaction>
</comment>
<comment type="cofactor">
    <cofactor evidence="10">
        <name>Mg(2+)</name>
        <dbReference type="ChEBI" id="CHEBI:18420"/>
    </cofactor>
    <text evidence="10">Binds 1 Mg(2+) ion per subunit.</text>
</comment>
<dbReference type="GO" id="GO:0046872">
    <property type="term" value="F:metal ion binding"/>
    <property type="evidence" value="ECO:0007669"/>
    <property type="project" value="UniProtKB-KW"/>
</dbReference>
<dbReference type="KEGG" id="naf:GQ61_05855"/>
<evidence type="ECO:0000256" key="7">
    <source>
        <dbReference type="ARBA" id="ARBA00023080"/>
    </source>
</evidence>
<accession>A0A1W6N538</accession>
<protein>
    <recommendedName>
        <fullName evidence="10">dITP/XTP pyrophosphatase</fullName>
        <ecNumber evidence="10">3.6.1.66</ecNumber>
    </recommendedName>
    <alternativeName>
        <fullName evidence="10">Non-canonical purine NTP pyrophosphatase</fullName>
    </alternativeName>
    <alternativeName>
        <fullName evidence="10">Non-standard purine NTP pyrophosphatase</fullName>
    </alternativeName>
    <alternativeName>
        <fullName evidence="10">Nucleoside-triphosphate diphosphatase</fullName>
    </alternativeName>
    <alternativeName>
        <fullName evidence="10">Nucleoside-triphosphate pyrophosphatase</fullName>
        <shortName evidence="10">NTPase</shortName>
    </alternativeName>
</protein>
<dbReference type="SUPFAM" id="SSF52972">
    <property type="entry name" value="ITPase-like"/>
    <property type="match status" value="1"/>
</dbReference>
<evidence type="ECO:0000313" key="13">
    <source>
        <dbReference type="Proteomes" id="UP000237351"/>
    </source>
</evidence>
<evidence type="ECO:0000256" key="2">
    <source>
        <dbReference type="ARBA" id="ARBA00011738"/>
    </source>
</evidence>
<feature type="binding site" evidence="10">
    <location>
        <position position="47"/>
    </location>
    <ligand>
        <name>Mg(2+)</name>
        <dbReference type="ChEBI" id="CHEBI:18420"/>
    </ligand>
</feature>
<dbReference type="GO" id="GO:0035870">
    <property type="term" value="F:dITP diphosphatase activity"/>
    <property type="evidence" value="ECO:0007669"/>
    <property type="project" value="UniProtKB-UniRule"/>
</dbReference>
<evidence type="ECO:0000256" key="8">
    <source>
        <dbReference type="ARBA" id="ARBA00051875"/>
    </source>
</evidence>
<dbReference type="GO" id="GO:0005829">
    <property type="term" value="C:cytosol"/>
    <property type="evidence" value="ECO:0007669"/>
    <property type="project" value="TreeGrafter"/>
</dbReference>
<evidence type="ECO:0000256" key="3">
    <source>
        <dbReference type="ARBA" id="ARBA00022723"/>
    </source>
</evidence>
<dbReference type="FunFam" id="3.90.950.10:FF:000001">
    <property type="entry name" value="dITP/XTP pyrophosphatase"/>
    <property type="match status" value="1"/>
</dbReference>
<dbReference type="GO" id="GO:0036222">
    <property type="term" value="F:XTP diphosphatase activity"/>
    <property type="evidence" value="ECO:0007669"/>
    <property type="project" value="UniProtKB-UniRule"/>
</dbReference>
<dbReference type="GO" id="GO:0036220">
    <property type="term" value="F:ITP diphosphatase activity"/>
    <property type="evidence" value="ECO:0007669"/>
    <property type="project" value="UniProtKB-UniRule"/>
</dbReference>
<dbReference type="Gene3D" id="3.90.950.10">
    <property type="match status" value="1"/>
</dbReference>
<feature type="binding site" evidence="10">
    <location>
        <position position="76"/>
    </location>
    <ligand>
        <name>substrate</name>
    </ligand>
</feature>
<keyword evidence="3 10" id="KW-0479">Metal-binding</keyword>
<dbReference type="NCBIfam" id="TIGR00042">
    <property type="entry name" value="RdgB/HAM1 family non-canonical purine NTP pyrophosphatase"/>
    <property type="match status" value="1"/>
</dbReference>
<comment type="subunit">
    <text evidence="2 10">Homodimer.</text>
</comment>
<feature type="active site" description="Proton acceptor" evidence="10">
    <location>
        <position position="75"/>
    </location>
</feature>
<feature type="binding site" evidence="10">
    <location>
        <position position="180"/>
    </location>
    <ligand>
        <name>substrate</name>
    </ligand>
</feature>
<sequence>MPRKLAHGSKIILATSNIVKKREILNLLEPYGLDIIFSDNLKPKDHEENGRTFCENALIKAQAYLSGDSPVLSDDSGLVIPALNGRPGIFSARFAEEVGGYPRVFEVLEQELSSSKDYRAYFECCLVLLWPEGHGESFSGRVEGTLVFPPRGYQGQKNYDSIFIPEGSTKTFAEMKLEEKQKISHRAQAVRKLIQYCLEP</sequence>
<dbReference type="GO" id="GO:0009117">
    <property type="term" value="P:nucleotide metabolic process"/>
    <property type="evidence" value="ECO:0007669"/>
    <property type="project" value="UniProtKB-KW"/>
</dbReference>
<evidence type="ECO:0000313" key="12">
    <source>
        <dbReference type="EMBL" id="ARN84888.1"/>
    </source>
</evidence>